<comment type="caution">
    <text evidence="15">The sequence shown here is derived from an EMBL/GenBank/DDBJ whole genome shotgun (WGS) entry which is preliminary data.</text>
</comment>
<evidence type="ECO:0000256" key="2">
    <source>
        <dbReference type="ARBA" id="ARBA00022448"/>
    </source>
</evidence>
<gene>
    <name evidence="15" type="ORF">EUU23_00935</name>
</gene>
<evidence type="ECO:0000256" key="8">
    <source>
        <dbReference type="ARBA" id="ARBA00023077"/>
    </source>
</evidence>
<feature type="domain" description="TonB-dependent receptor-like beta-barrel" evidence="13">
    <location>
        <begin position="318"/>
        <end position="768"/>
    </location>
</feature>
<keyword evidence="6" id="KW-0408">Iron</keyword>
<evidence type="ECO:0000256" key="1">
    <source>
        <dbReference type="ARBA" id="ARBA00004571"/>
    </source>
</evidence>
<dbReference type="InterPro" id="IPR039426">
    <property type="entry name" value="TonB-dep_rcpt-like"/>
</dbReference>
<dbReference type="PROSITE" id="PS52016">
    <property type="entry name" value="TONB_DEPENDENT_REC_3"/>
    <property type="match status" value="1"/>
</dbReference>
<dbReference type="InterPro" id="IPR000531">
    <property type="entry name" value="Beta-barrel_TonB"/>
</dbReference>
<feature type="domain" description="TonB-dependent receptor plug" evidence="14">
    <location>
        <begin position="110"/>
        <end position="220"/>
    </location>
</feature>
<dbReference type="EMBL" id="SDWJ01000001">
    <property type="protein sequence ID" value="MVZ96265.1"/>
    <property type="molecule type" value="Genomic_DNA"/>
</dbReference>
<keyword evidence="4" id="KW-0410">Iron transport</keyword>
<organism evidence="15 16">
    <name type="scientific">Sphingorhabdus profundilacus</name>
    <dbReference type="NCBI Taxonomy" id="2509718"/>
    <lineage>
        <taxon>Bacteria</taxon>
        <taxon>Pseudomonadati</taxon>
        <taxon>Pseudomonadota</taxon>
        <taxon>Alphaproteobacteria</taxon>
        <taxon>Sphingomonadales</taxon>
        <taxon>Sphingomonadaceae</taxon>
        <taxon>Sphingorhabdus</taxon>
    </lineage>
</organism>
<protein>
    <submittedName>
        <fullName evidence="15">TonB-dependent receptor</fullName>
    </submittedName>
</protein>
<keyword evidence="8 12" id="KW-0798">TonB box</keyword>
<evidence type="ECO:0000259" key="14">
    <source>
        <dbReference type="Pfam" id="PF07715"/>
    </source>
</evidence>
<comment type="subcellular location">
    <subcellularLocation>
        <location evidence="1 11">Cell outer membrane</location>
        <topology evidence="1 11">Multi-pass membrane protein</topology>
    </subcellularLocation>
</comment>
<evidence type="ECO:0000256" key="9">
    <source>
        <dbReference type="ARBA" id="ARBA00023136"/>
    </source>
</evidence>
<dbReference type="GO" id="GO:0009279">
    <property type="term" value="C:cell outer membrane"/>
    <property type="evidence" value="ECO:0007669"/>
    <property type="project" value="UniProtKB-SubCell"/>
</dbReference>
<reference evidence="15 16" key="1">
    <citation type="submission" date="2019-01" db="EMBL/GenBank/DDBJ databases">
        <title>Sphingorhabdus lacus sp.nov., isolated from an oligotrophic freshwater lake.</title>
        <authorList>
            <person name="Park M."/>
        </authorList>
    </citation>
    <scope>NUCLEOTIDE SEQUENCE [LARGE SCALE GENOMIC DNA]</scope>
    <source>
        <strain evidence="15 16">IMCC26285</strain>
    </source>
</reference>
<name>A0A6I4M1Q8_9SPHN</name>
<keyword evidence="10 11" id="KW-0998">Cell outer membrane</keyword>
<dbReference type="InterPro" id="IPR036942">
    <property type="entry name" value="Beta-barrel_TonB_sf"/>
</dbReference>
<dbReference type="PANTHER" id="PTHR32552">
    <property type="entry name" value="FERRICHROME IRON RECEPTOR-RELATED"/>
    <property type="match status" value="1"/>
</dbReference>
<evidence type="ECO:0000256" key="7">
    <source>
        <dbReference type="ARBA" id="ARBA00023065"/>
    </source>
</evidence>
<dbReference type="AlphaFoldDB" id="A0A6I4M1Q8"/>
<proteinExistence type="inferred from homology"/>
<evidence type="ECO:0000313" key="16">
    <source>
        <dbReference type="Proteomes" id="UP000471147"/>
    </source>
</evidence>
<dbReference type="CDD" id="cd01347">
    <property type="entry name" value="ligand_gated_channel"/>
    <property type="match status" value="1"/>
</dbReference>
<keyword evidence="7" id="KW-0406">Ion transport</keyword>
<dbReference type="InterPro" id="IPR012910">
    <property type="entry name" value="Plug_dom"/>
</dbReference>
<evidence type="ECO:0000256" key="5">
    <source>
        <dbReference type="ARBA" id="ARBA00022692"/>
    </source>
</evidence>
<evidence type="ECO:0000256" key="10">
    <source>
        <dbReference type="ARBA" id="ARBA00023237"/>
    </source>
</evidence>
<dbReference type="PANTHER" id="PTHR32552:SF81">
    <property type="entry name" value="TONB-DEPENDENT OUTER MEMBRANE RECEPTOR"/>
    <property type="match status" value="1"/>
</dbReference>
<dbReference type="Pfam" id="PF00593">
    <property type="entry name" value="TonB_dep_Rec_b-barrel"/>
    <property type="match status" value="1"/>
</dbReference>
<evidence type="ECO:0000313" key="15">
    <source>
        <dbReference type="EMBL" id="MVZ96265.1"/>
    </source>
</evidence>
<dbReference type="Proteomes" id="UP000471147">
    <property type="component" value="Unassembled WGS sequence"/>
</dbReference>
<evidence type="ECO:0000256" key="3">
    <source>
        <dbReference type="ARBA" id="ARBA00022452"/>
    </source>
</evidence>
<keyword evidence="2 11" id="KW-0813">Transport</keyword>
<keyword evidence="16" id="KW-1185">Reference proteome</keyword>
<evidence type="ECO:0000259" key="13">
    <source>
        <dbReference type="Pfam" id="PF00593"/>
    </source>
</evidence>
<dbReference type="GO" id="GO:0006826">
    <property type="term" value="P:iron ion transport"/>
    <property type="evidence" value="ECO:0007669"/>
    <property type="project" value="UniProtKB-KW"/>
</dbReference>
<dbReference type="Pfam" id="PF07715">
    <property type="entry name" value="Plug"/>
    <property type="match status" value="1"/>
</dbReference>
<evidence type="ECO:0000256" key="12">
    <source>
        <dbReference type="RuleBase" id="RU003357"/>
    </source>
</evidence>
<evidence type="ECO:0000256" key="11">
    <source>
        <dbReference type="PROSITE-ProRule" id="PRU01360"/>
    </source>
</evidence>
<keyword evidence="9 11" id="KW-0472">Membrane</keyword>
<dbReference type="SUPFAM" id="SSF56935">
    <property type="entry name" value="Porins"/>
    <property type="match status" value="1"/>
</dbReference>
<dbReference type="Gene3D" id="2.40.170.20">
    <property type="entry name" value="TonB-dependent receptor, beta-barrel domain"/>
    <property type="match status" value="1"/>
</dbReference>
<accession>A0A6I4M1Q8</accession>
<keyword evidence="15" id="KW-0675">Receptor</keyword>
<comment type="similarity">
    <text evidence="11 12">Belongs to the TonB-dependent receptor family.</text>
</comment>
<evidence type="ECO:0000256" key="4">
    <source>
        <dbReference type="ARBA" id="ARBA00022496"/>
    </source>
</evidence>
<evidence type="ECO:0000256" key="6">
    <source>
        <dbReference type="ARBA" id="ARBA00023004"/>
    </source>
</evidence>
<sequence length="801" mass="86821">MNNRHPELVSVQNCHRRRKNVTDLQCRVDPFAGKNDGGDNGTKSAPILYRPTDIQGVSMRTFRSTLTSGVAIAIASTSFLIAPAYGQNEAAEEGGLSEIVVTAQRREENLQDVPLSVDVVSGEKLDAINAGGGDIRAFAGRVPSLNIESSFGRTFPRFYIRGLGNTDFDLNASQPVSLVYDDVVLENPILKGFPVFDIERVEVLRGPQGTLFGRNTPAGIVKFDSVRPDKDGGYAKASYGRFNSLSLEGAAGGKLSDAFSARLSGTYQRRSDWVDNIDAPGENNLEGYEDLALRLQLQYAPTDAIKLRVTGQYRDFDGTARVFRANVFAPGTNNLVGLGGVNTPFRRDQVRADGLNFQKLKLYSIASTFEYDFGPATLTSVTSWWSGKYSSRGDIDGGVPAGPGFIPFSANSQDDVPDLDQLTQEVRISSNNDEGLKYQAGVFYFDESLAIASFNFSTPTGTSPSVTALQQQDSKAWGIFGSLTYPLTEQLSLTAGLRYNDDKRRLDVGRGGFFGAIGTGLAKVQDNNLTWDISATYEASDAVNLYARVAKGYRAPSIQGRALFVFTTVQDAISTADSETIMSYEAGIKTQFSNRVRFNLSAFKYDLNNAQLTAVGGASNAARLINVDNVAGYGFEAELEARPIDNLSLTAGISYNSAEIDDTNAFITGCGGGCTVTDPARPASPGIFSIDGNQLPQAPKWSINWTAGYGVPVGNGEIYAFTDWAYRSKVNFFLYTSEEFNDDSMLEGGLRVGYRTDRFDVAGFVRNITNDTSAVGGIDFNNLTGFVNEPRIYGLEASIKF</sequence>
<keyword evidence="5 11" id="KW-0812">Transmembrane</keyword>
<keyword evidence="3 11" id="KW-1134">Transmembrane beta strand</keyword>